<evidence type="ECO:0000256" key="9">
    <source>
        <dbReference type="ARBA" id="ARBA00034249"/>
    </source>
</evidence>
<protein>
    <recommendedName>
        <fullName evidence="10">beta-galactoside alpha-(2,6)-sialyltransferase</fullName>
        <ecNumber evidence="10">2.4.3.1</ecNumber>
    </recommendedName>
</protein>
<evidence type="ECO:0000313" key="12">
    <source>
        <dbReference type="EMBL" id="AST09356.1"/>
    </source>
</evidence>
<organism evidence="12">
    <name type="scientific">Murmansk poxvirus</name>
    <dbReference type="NCBI Taxonomy" id="2025359"/>
    <lineage>
        <taxon>Viruses</taxon>
        <taxon>Varidnaviria</taxon>
        <taxon>Bamfordvirae</taxon>
        <taxon>Nucleocytoviricota</taxon>
        <taxon>Pokkesviricetes</taxon>
        <taxon>Chitovirales</taxon>
        <taxon>Poxviridae</taxon>
        <taxon>Chordopoxvirinae</taxon>
        <taxon>Centapoxvirus</taxon>
        <taxon>Centapoxvirus microtuspox</taxon>
        <taxon>Murmansk microtuspox virus</taxon>
    </lineage>
</organism>
<evidence type="ECO:0000256" key="5">
    <source>
        <dbReference type="ARBA" id="ARBA00022989"/>
    </source>
</evidence>
<gene>
    <name evidence="12" type="ORF">Murmansk-161</name>
</gene>
<dbReference type="EC" id="2.4.3.1" evidence="10"/>
<accession>A0A223FMY5</accession>
<proteinExistence type="predicted"/>
<evidence type="ECO:0000256" key="6">
    <source>
        <dbReference type="ARBA" id="ARBA00023136"/>
    </source>
</evidence>
<keyword evidence="4 11" id="KW-0812">Transmembrane</keyword>
<keyword evidence="13" id="KW-1185">Reference proteome</keyword>
<dbReference type="InterPro" id="IPR038578">
    <property type="entry name" value="GT29-like_sf"/>
</dbReference>
<evidence type="ECO:0000256" key="1">
    <source>
        <dbReference type="ARBA" id="ARBA00004447"/>
    </source>
</evidence>
<dbReference type="GO" id="GO:0097503">
    <property type="term" value="P:sialylation"/>
    <property type="evidence" value="ECO:0007669"/>
    <property type="project" value="TreeGrafter"/>
</dbReference>
<keyword evidence="7" id="KW-1015">Disulfide bond</keyword>
<sequence length="301" mass="34845">MRRGVFIYTFVALLVFYMTILLIRKYTIHNINTKHLVISEKVRNEINKEIKLNRYGVFHQPFRNYYSKNDVYCALKNAANNIMLYSELTNIYNKCALVTSSGSLLGSKHGSDIDSHDAVIRFNDAVVKGFQKDIGSKTSLRIVNSQLVFKRPLFSRRLSNIAVWDPSKYNENITSWLTNPEFNFFPILRNKKDYDIISPKFIWKLWDVIQSYHPEKIQPNPPSSGFIGIVIAMQMCDSVTIYEYIPSKQTDLCHYWTREINPFCSQGSYHPITFEKNIIKNIGNIKAPGIITLNGFSKITC</sequence>
<keyword evidence="6 11" id="KW-0472">Membrane</keyword>
<keyword evidence="5 11" id="KW-1133">Transmembrane helix</keyword>
<reference evidence="12" key="1">
    <citation type="journal article" date="2017" name="Virus Genes">
        <title>Two novel poxviruses with unusual genome rearrangements: NY_014 and Murmansk.</title>
        <authorList>
            <person name="Smithson C."/>
            <person name="Meyer H."/>
            <person name="Gigante C.M."/>
            <person name="Gao J."/>
            <person name="Zhao H."/>
            <person name="Batra D."/>
            <person name="Damon I."/>
            <person name="Upton C."/>
            <person name="Li Y."/>
        </authorList>
    </citation>
    <scope>NUCLEOTIDE SEQUENCE [LARGE SCALE GENOMIC DNA]</scope>
    <source>
        <strain evidence="12">LEIV-11411</strain>
    </source>
</reference>
<dbReference type="PIRSF" id="PIRSF005557">
    <property type="entry name" value="Sialyl_trans"/>
    <property type="match status" value="1"/>
</dbReference>
<dbReference type="EMBL" id="MF001304">
    <property type="protein sequence ID" value="AST09356.1"/>
    <property type="molecule type" value="Genomic_DNA"/>
</dbReference>
<keyword evidence="3" id="KW-0808">Transferase</keyword>
<evidence type="ECO:0000256" key="10">
    <source>
        <dbReference type="ARBA" id="ARBA00034329"/>
    </source>
</evidence>
<feature type="transmembrane region" description="Helical" evidence="11">
    <location>
        <begin position="6"/>
        <end position="23"/>
    </location>
</feature>
<comment type="catalytic activity">
    <reaction evidence="9">
        <text>a beta-D-galactoside + CMP-N-acetyl-beta-neuraminate = an N-acetyl-alpha-neuraminyl-(2-&gt;6)-beta-D-galactosyl derivative + CMP + H(+)</text>
        <dbReference type="Rhea" id="RHEA:52104"/>
        <dbReference type="ChEBI" id="CHEBI:15378"/>
        <dbReference type="ChEBI" id="CHEBI:28034"/>
        <dbReference type="ChEBI" id="CHEBI:57812"/>
        <dbReference type="ChEBI" id="CHEBI:60377"/>
        <dbReference type="ChEBI" id="CHEBI:136398"/>
        <dbReference type="EC" id="2.4.3.1"/>
    </reaction>
</comment>
<comment type="subcellular location">
    <subcellularLocation>
        <location evidence="1">Golgi apparatus</location>
        <location evidence="1">Golgi stack membrane</location>
        <topology evidence="1">Single-pass type II membrane protein</topology>
    </subcellularLocation>
</comment>
<evidence type="ECO:0000256" key="8">
    <source>
        <dbReference type="ARBA" id="ARBA00023180"/>
    </source>
</evidence>
<evidence type="ECO:0000256" key="11">
    <source>
        <dbReference type="SAM" id="Phobius"/>
    </source>
</evidence>
<dbReference type="CDD" id="cd23968">
    <property type="entry name" value="GT29_ST6GAL1_2"/>
    <property type="match status" value="1"/>
</dbReference>
<dbReference type="Proteomes" id="UP000217350">
    <property type="component" value="Segment"/>
</dbReference>
<evidence type="ECO:0000256" key="7">
    <source>
        <dbReference type="ARBA" id="ARBA00023157"/>
    </source>
</evidence>
<dbReference type="Pfam" id="PF00777">
    <property type="entry name" value="Glyco_transf_29"/>
    <property type="match status" value="1"/>
</dbReference>
<keyword evidence="8" id="KW-0325">Glycoprotein</keyword>
<evidence type="ECO:0000313" key="13">
    <source>
        <dbReference type="Proteomes" id="UP000217350"/>
    </source>
</evidence>
<keyword evidence="2" id="KW-0328">Glycosyltransferase</keyword>
<dbReference type="GO" id="GO:0003835">
    <property type="term" value="F:beta-galactoside alpha-2,6-sialyltransferase activity"/>
    <property type="evidence" value="ECO:0007669"/>
    <property type="project" value="UniProtKB-EC"/>
</dbReference>
<dbReference type="InterPro" id="IPR001675">
    <property type="entry name" value="Glyco_trans_29"/>
</dbReference>
<dbReference type="Gene3D" id="3.90.1480.20">
    <property type="entry name" value="Glycosyl transferase family 29"/>
    <property type="match status" value="1"/>
</dbReference>
<dbReference type="PANTHER" id="PTHR46059">
    <property type="entry name" value="BETA-GALACTOSIDE ALPHA-2,6-SIALYLTRANSFERASE"/>
    <property type="match status" value="1"/>
</dbReference>
<evidence type="ECO:0000256" key="2">
    <source>
        <dbReference type="ARBA" id="ARBA00022676"/>
    </source>
</evidence>
<evidence type="ECO:0000256" key="3">
    <source>
        <dbReference type="ARBA" id="ARBA00022679"/>
    </source>
</evidence>
<name>A0A223FMY5_9POXV</name>
<dbReference type="PANTHER" id="PTHR46059:SF1">
    <property type="entry name" value="BETA-GALACTOSIDE ALPHA-2,6-SIALYLTRANSFERASE"/>
    <property type="match status" value="1"/>
</dbReference>
<dbReference type="InterPro" id="IPR012163">
    <property type="entry name" value="Sialyl_trans"/>
</dbReference>
<evidence type="ECO:0000256" key="4">
    <source>
        <dbReference type="ARBA" id="ARBA00022692"/>
    </source>
</evidence>